<dbReference type="InterPro" id="IPR051455">
    <property type="entry name" value="Bact_solute-bind_prot3"/>
</dbReference>
<dbReference type="Pfam" id="PF00497">
    <property type="entry name" value="SBP_bac_3"/>
    <property type="match status" value="1"/>
</dbReference>
<evidence type="ECO:0000259" key="5">
    <source>
        <dbReference type="SMART" id="SM00062"/>
    </source>
</evidence>
<accession>A0A433SDJ7</accession>
<sequence length="297" mass="32168" precursor="true">MKFLKTTLALAIGSTMALAVQAQSSGTLDRIRSSGTMTIAYRDASIPFSYLDDKAQPTGFAWELSQKIAAAVQKELGLANLTIKPQAVTSANRIPLMVNGTIDIECGSTTNNTTRGKDVSFSVNYFYTGTRFLVKTSSGIQSLEDLRGKTLVSTLGTTNLQLLRTLNTEDKLGINITTAKDHDASFLNVQQGLADAFGMDDILLYGLRAAAAKPTDFAVVGKPIQVEPYACMVRKDDPAFKAVVDKAIIGLMESGEFTKMYEQWFTKPIPPKGINLELPMSEELKANLTAHSDKPAN</sequence>
<dbReference type="PANTHER" id="PTHR30085">
    <property type="entry name" value="AMINO ACID ABC TRANSPORTER PERMEASE"/>
    <property type="match status" value="1"/>
</dbReference>
<dbReference type="AlphaFoldDB" id="A0A433SDJ7"/>
<dbReference type="PANTHER" id="PTHR30085:SF2">
    <property type="entry name" value="GLUTAMATE_ASPARTATE IMPORT SOLUTE-BINDING PROTEIN"/>
    <property type="match status" value="1"/>
</dbReference>
<feature type="chain" id="PRO_5019250145" evidence="4">
    <location>
        <begin position="20"/>
        <end position="297"/>
    </location>
</feature>
<evidence type="ECO:0000313" key="6">
    <source>
        <dbReference type="EMBL" id="RUS66829.1"/>
    </source>
</evidence>
<dbReference type="EMBL" id="PQSP01000003">
    <property type="protein sequence ID" value="RUS66829.1"/>
    <property type="molecule type" value="Genomic_DNA"/>
</dbReference>
<gene>
    <name evidence="6" type="primary">gltI</name>
    <name evidence="6" type="ORF">CUZ56_01623</name>
</gene>
<dbReference type="RefSeq" id="WP_126979834.1">
    <property type="nucleotide sequence ID" value="NZ_CAWUGC010000001.1"/>
</dbReference>
<evidence type="ECO:0000256" key="3">
    <source>
        <dbReference type="ARBA" id="ARBA00022729"/>
    </source>
</evidence>
<comment type="similarity">
    <text evidence="1">Belongs to the bacterial solute-binding protein 3 family.</text>
</comment>
<evidence type="ECO:0000256" key="4">
    <source>
        <dbReference type="SAM" id="SignalP"/>
    </source>
</evidence>
<evidence type="ECO:0000256" key="2">
    <source>
        <dbReference type="ARBA" id="ARBA00022448"/>
    </source>
</evidence>
<dbReference type="SMART" id="SM00062">
    <property type="entry name" value="PBPb"/>
    <property type="match status" value="1"/>
</dbReference>
<organism evidence="6 7">
    <name type="scientific">Saezia sanguinis</name>
    <dbReference type="NCBI Taxonomy" id="1965230"/>
    <lineage>
        <taxon>Bacteria</taxon>
        <taxon>Pseudomonadati</taxon>
        <taxon>Pseudomonadota</taxon>
        <taxon>Betaproteobacteria</taxon>
        <taxon>Burkholderiales</taxon>
        <taxon>Saeziaceae</taxon>
        <taxon>Saezia</taxon>
    </lineage>
</organism>
<feature type="domain" description="Solute-binding protein family 3/N-terminal" evidence="5">
    <location>
        <begin position="36"/>
        <end position="268"/>
    </location>
</feature>
<keyword evidence="2" id="KW-0813">Transport</keyword>
<dbReference type="OrthoDB" id="7240770at2"/>
<reference evidence="6 7" key="1">
    <citation type="submission" date="2018-01" db="EMBL/GenBank/DDBJ databases">
        <title>Saezia sanguinis gen. nov., sp. nov., in the order Burkholderiales isolated from human blood.</title>
        <authorList>
            <person name="Medina-Pascual M.J."/>
            <person name="Valdezate S."/>
            <person name="Monzon S."/>
            <person name="Cuesta I."/>
            <person name="Carrasco G."/>
            <person name="Villalon P."/>
            <person name="Saez-Nieto J.A."/>
        </authorList>
    </citation>
    <scope>NUCLEOTIDE SEQUENCE [LARGE SCALE GENOMIC DNA]</scope>
    <source>
        <strain evidence="6 7">CNM695-12</strain>
    </source>
</reference>
<comment type="caution">
    <text evidence="6">The sequence shown here is derived from an EMBL/GenBank/DDBJ whole genome shotgun (WGS) entry which is preliminary data.</text>
</comment>
<dbReference type="GO" id="GO:0005576">
    <property type="term" value="C:extracellular region"/>
    <property type="evidence" value="ECO:0007669"/>
    <property type="project" value="TreeGrafter"/>
</dbReference>
<protein>
    <submittedName>
        <fullName evidence="6">Glutamate/aspartate import solute-binding protein</fullName>
    </submittedName>
</protein>
<dbReference type="Proteomes" id="UP000286947">
    <property type="component" value="Unassembled WGS sequence"/>
</dbReference>
<evidence type="ECO:0000256" key="1">
    <source>
        <dbReference type="ARBA" id="ARBA00010333"/>
    </source>
</evidence>
<dbReference type="CDD" id="cd13688">
    <property type="entry name" value="PBP2_GltI_DEBP"/>
    <property type="match status" value="1"/>
</dbReference>
<dbReference type="SUPFAM" id="SSF53850">
    <property type="entry name" value="Periplasmic binding protein-like II"/>
    <property type="match status" value="1"/>
</dbReference>
<keyword evidence="3 4" id="KW-0732">Signal</keyword>
<name>A0A433SDJ7_9BURK</name>
<dbReference type="Gene3D" id="3.40.190.10">
    <property type="entry name" value="Periplasmic binding protein-like II"/>
    <property type="match status" value="2"/>
</dbReference>
<dbReference type="GO" id="GO:0006865">
    <property type="term" value="P:amino acid transport"/>
    <property type="evidence" value="ECO:0007669"/>
    <property type="project" value="TreeGrafter"/>
</dbReference>
<dbReference type="GO" id="GO:0030288">
    <property type="term" value="C:outer membrane-bounded periplasmic space"/>
    <property type="evidence" value="ECO:0007669"/>
    <property type="project" value="TreeGrafter"/>
</dbReference>
<dbReference type="InterPro" id="IPR001638">
    <property type="entry name" value="Solute-binding_3/MltF_N"/>
</dbReference>
<proteinExistence type="inferred from homology"/>
<feature type="signal peptide" evidence="4">
    <location>
        <begin position="1"/>
        <end position="19"/>
    </location>
</feature>
<keyword evidence="7" id="KW-1185">Reference proteome</keyword>
<evidence type="ECO:0000313" key="7">
    <source>
        <dbReference type="Proteomes" id="UP000286947"/>
    </source>
</evidence>